<sequence length="51" mass="5476">MVIHLKKLTMLLGMLLVNSPAFAHGHHAHGAPMTEVEQKAAAGVFDDANVR</sequence>
<feature type="non-terminal residue" evidence="2">
    <location>
        <position position="51"/>
    </location>
</feature>
<dbReference type="Proteomes" id="UP000298196">
    <property type="component" value="Unassembled WGS sequence"/>
</dbReference>
<dbReference type="EMBL" id="PYKI01001572">
    <property type="protein sequence ID" value="TGD73233.1"/>
    <property type="molecule type" value="Genomic_DNA"/>
</dbReference>
<name>A0A4Z0M0M9_SALET</name>
<organism evidence="2 3">
    <name type="scientific">Salmonella enterica subsp. enterica serovar Poona</name>
    <dbReference type="NCBI Taxonomy" id="436295"/>
    <lineage>
        <taxon>Bacteria</taxon>
        <taxon>Pseudomonadati</taxon>
        <taxon>Pseudomonadota</taxon>
        <taxon>Gammaproteobacteria</taxon>
        <taxon>Enterobacterales</taxon>
        <taxon>Enterobacteriaceae</taxon>
        <taxon>Salmonella</taxon>
    </lineage>
</organism>
<keyword evidence="1" id="KW-0732">Signal</keyword>
<feature type="signal peptide" evidence="1">
    <location>
        <begin position="1"/>
        <end position="23"/>
    </location>
</feature>
<gene>
    <name evidence="2" type="ORF">C9F07_15060</name>
</gene>
<accession>A0A4Z0M0M9</accession>
<evidence type="ECO:0000313" key="2">
    <source>
        <dbReference type="EMBL" id="TGD73233.1"/>
    </source>
</evidence>
<feature type="chain" id="PRO_5021354385" evidence="1">
    <location>
        <begin position="24"/>
        <end position="51"/>
    </location>
</feature>
<protein>
    <submittedName>
        <fullName evidence="2">Metal-binding protein ZinT</fullName>
    </submittedName>
</protein>
<evidence type="ECO:0000313" key="3">
    <source>
        <dbReference type="Proteomes" id="UP000298196"/>
    </source>
</evidence>
<comment type="caution">
    <text evidence="2">The sequence shown here is derived from an EMBL/GenBank/DDBJ whole genome shotgun (WGS) entry which is preliminary data.</text>
</comment>
<dbReference type="AlphaFoldDB" id="A0A4Z0M0M9"/>
<reference evidence="2 3" key="1">
    <citation type="submission" date="2018-03" db="EMBL/GenBank/DDBJ databases">
        <title>Non-Typhoidal Salmonella genome sequencing and assembly.</title>
        <authorList>
            <person name="Matchawe C."/>
        </authorList>
    </citation>
    <scope>NUCLEOTIDE SEQUENCE [LARGE SCALE GENOMIC DNA]</scope>
    <source>
        <strain evidence="2 3">22sa</strain>
    </source>
</reference>
<proteinExistence type="predicted"/>
<keyword evidence="3" id="KW-1185">Reference proteome</keyword>
<evidence type="ECO:0000256" key="1">
    <source>
        <dbReference type="SAM" id="SignalP"/>
    </source>
</evidence>